<protein>
    <submittedName>
        <fullName evidence="1">Uncharacterized protein</fullName>
    </submittedName>
</protein>
<evidence type="ECO:0000313" key="1">
    <source>
        <dbReference type="EMBL" id="KAJ7539726.1"/>
    </source>
</evidence>
<sequence length="2088" mass="233402">MKFWEGFKISPSKQVDKPRNERKEPHVGRHSERLRNRGQIRKWFEAGGTLESALVPLAGLKKPKRHSQIQGHDFIDLETDEKLQVKPIFCGLNRGTPRKQNCIASDLNLDQNCSHIIVVDTCTGLSVEKRKRRGQNVNIYAVHHERKFEDLTVSEVPRKSRSHFVRKRVKYAWFPGAQAPGKSTLQRETAIVNTAEDCLCAVQSHIPKDAAPQSKQLRAFGVEKEMAYCPNELGNTLNRVMPIEGMTVFAQGNSVLSGDGYNFPEAPLSFFKQLKMHGSTLFHPDGSHAPMPDLQLSAGRTAENSNLIIDLCMSRDENLSAVMVRNHSATTKTQVHANPEARESGSFLTSREYSNCENFASNQISEFANWLSYPTTHMLVQNGIKCQASKERSPNRWDPLYHSRMAACSRICPQAVQTTGDYFHQRADPPVSGAALEITGTSDHIKQNQSMSMDDMTGVCSNTQPFREPAPSGLDICRLGDWLMDQPSGYIPQMARSDLWTEEPRSNLHTQIPPQNHNWKETPSERLALNHPCTQSSPVNLYWSGTEVIEGIQQVSTYSNGGPHPQCGTPSVLTTSASVDPQPKSLRKHSQGKGEPLFDLNEIPNKDFKTKPKKHRPRVARDKPPRATRTPKKSNAKKSNLEPKPQNGESGGVYFNYNSPPKDYREQPGQTSGSPRNSYASNALLNSMNQQATSMHCNMASGLPQSPYPKEVHSTHGFLELAENRLLIKENSTFNLPLSHISGLQAMASRGQPLSNHVNVLTADSTVKSLRKKRGVDAGNQRMPSKSKRKVQGSSTLPLNVQEASQQRAYLSSGTILNTSVPYGQEGHFNDHWTARVCMEQAYESNSNFICTGFKRKMLNGVPVNAGYEEPSTRIHANSCIHTTNASSPCPLPSVAASLQIPKCINSHKQRNHKGQPKSSQTLTNKNSTQTPQEIKVFTSELSSTELSSSGTSHDVIENLIHCFRLLYLDEAKPLHASNCLEIVQYSNPGRSIVPYEGPFNPLRRKKLRPKVMLDMESNRMWKLLMGKESDNQHDAENQDDIQRKWVEKRMAMKTKVDSFISRMHVVQGDRRFSKWKGSVVDSVVGAFLTQNVSDHLSSSAFMALAAKFPINKEPAVNDTEVSTYEDYTQHGANTYELGERNLSEECRNQERNVIAVDCLNMASHGKSECSPPVYGLEDGRSPSKERDYRFTPESSESIVREFSPSDKQCNAESPMYPTPLQSVECYRSVSYAYDKEKSNLLHQEREDASFTPFEGSTKSNSYKCRTEKTSGTVRRQLFKEFMSTLQGIEDNASCITGSSVQNLEVAERTLAEKRADIQQLKFTANSSIHFCQMKNCSSTIEMASKEGNFQDKNNTGSIASVSSHIGNQLTEDEQFDSDQTGYVGSCTSFNCPSQEYIHDSVCGNVEAENLYLERAACDGILMKENESLATSDDPSLSFQEVPCCQALANFEEQNASNHSQLATSSKTVTTNESDAAIQVVQKLPSAKLSGIERAKLEQSQGGSKKIFDWESLRQKCETVENHGDDSTQESIENDASVQDGIDWEAIRLADVKDVADVIKERGMNNILAGRIKAFLERLHVDHGNINLEWLRKIPVDDAKNFLLSVRGLGLKSVECIRLLTLRHLAFPVDTNVGRICVRLGWVPIEPLPEELQLHLLELYPVQATIQKYLWPRLCTLDQRTLYELHYQMITFGKVFCTKSRPNCNACPMKGDCKHFSSAFSSAKLALPAAEPKESKEESEILALPATEQKDWKDIARLALLPPEQKAVRENAPTLALTAPDDERFSERMNTFSAQILNAVQNFRKICEPIIEEPASPEPYDLENFSTLTEQPLSPNSDDNYIVIADQSALELPRGNKGNNLHLQQIGTSTSKALILMPPDCPTIPVPKLKNVGRLRTVHYVYELPDDHELLAQMDAREVDDPCFYLLAIWNPGESLESPPGLNHYPEVNSSTVGCDSTAASEETVKGTLLVPCRTAMRGSFPLNGTYFQVNEVFADHESSLNPIEVPRSLLWSLQRRFVYFGTSIPSIFRGLTRDEIKACFWEGYVCVRGFERLQRAPRPLAARLHFPASKRVVSKKKVPSDGEDKPL</sequence>
<gene>
    <name evidence="1" type="ORF">O6H91_11G106600</name>
</gene>
<dbReference type="Proteomes" id="UP001162992">
    <property type="component" value="Chromosome 11"/>
</dbReference>
<evidence type="ECO:0000313" key="2">
    <source>
        <dbReference type="Proteomes" id="UP001162992"/>
    </source>
</evidence>
<reference evidence="2" key="1">
    <citation type="journal article" date="2024" name="Proc. Natl. Acad. Sci. U.S.A.">
        <title>Extraordinary preservation of gene collinearity over three hundred million years revealed in homosporous lycophytes.</title>
        <authorList>
            <person name="Li C."/>
            <person name="Wickell D."/>
            <person name="Kuo L.Y."/>
            <person name="Chen X."/>
            <person name="Nie B."/>
            <person name="Liao X."/>
            <person name="Peng D."/>
            <person name="Ji J."/>
            <person name="Jenkins J."/>
            <person name="Williams M."/>
            <person name="Shu S."/>
            <person name="Plott C."/>
            <person name="Barry K."/>
            <person name="Rajasekar S."/>
            <person name="Grimwood J."/>
            <person name="Han X."/>
            <person name="Sun S."/>
            <person name="Hou Z."/>
            <person name="He W."/>
            <person name="Dai G."/>
            <person name="Sun C."/>
            <person name="Schmutz J."/>
            <person name="Leebens-Mack J.H."/>
            <person name="Li F.W."/>
            <person name="Wang L."/>
        </authorList>
    </citation>
    <scope>NUCLEOTIDE SEQUENCE [LARGE SCALE GENOMIC DNA]</scope>
    <source>
        <strain evidence="2">cv. PW_Plant_1</strain>
    </source>
</reference>
<dbReference type="EMBL" id="CM055102">
    <property type="protein sequence ID" value="KAJ7539726.1"/>
    <property type="molecule type" value="Genomic_DNA"/>
</dbReference>
<organism evidence="1 2">
    <name type="scientific">Diphasiastrum complanatum</name>
    <name type="common">Issler's clubmoss</name>
    <name type="synonym">Lycopodium complanatum</name>
    <dbReference type="NCBI Taxonomy" id="34168"/>
    <lineage>
        <taxon>Eukaryota</taxon>
        <taxon>Viridiplantae</taxon>
        <taxon>Streptophyta</taxon>
        <taxon>Embryophyta</taxon>
        <taxon>Tracheophyta</taxon>
        <taxon>Lycopodiopsida</taxon>
        <taxon>Lycopodiales</taxon>
        <taxon>Lycopodiaceae</taxon>
        <taxon>Lycopodioideae</taxon>
        <taxon>Diphasiastrum</taxon>
    </lineage>
</organism>
<comment type="caution">
    <text evidence="1">The sequence shown here is derived from an EMBL/GenBank/DDBJ whole genome shotgun (WGS) entry which is preliminary data.</text>
</comment>
<keyword evidence="2" id="KW-1185">Reference proteome</keyword>
<name>A0ACC2CCF9_DIPCM</name>
<proteinExistence type="predicted"/>
<accession>A0ACC2CCF9</accession>